<dbReference type="GO" id="GO:0019797">
    <property type="term" value="F:procollagen-proline 3-dioxygenase activity"/>
    <property type="evidence" value="ECO:0007669"/>
    <property type="project" value="UniProtKB-EC"/>
</dbReference>
<keyword evidence="8" id="KW-0408">Iron</keyword>
<evidence type="ECO:0000313" key="12">
    <source>
        <dbReference type="Proteomes" id="UP000729402"/>
    </source>
</evidence>
<keyword evidence="5" id="KW-0677">Repeat</keyword>
<comment type="cofactor">
    <cofactor evidence="1">
        <name>L-ascorbate</name>
        <dbReference type="ChEBI" id="CHEBI:38290"/>
    </cofactor>
</comment>
<accession>A0A8J5SK27</accession>
<evidence type="ECO:0000256" key="7">
    <source>
        <dbReference type="ARBA" id="ARBA00023002"/>
    </source>
</evidence>
<dbReference type="EC" id="1.14.11.7" evidence="3"/>
<dbReference type="SMART" id="SM00702">
    <property type="entry name" value="P4Hc"/>
    <property type="match status" value="1"/>
</dbReference>
<reference evidence="11" key="2">
    <citation type="submission" date="2021-02" db="EMBL/GenBank/DDBJ databases">
        <authorList>
            <person name="Kimball J.A."/>
            <person name="Haas M.W."/>
            <person name="Macchietto M."/>
            <person name="Kono T."/>
            <person name="Duquette J."/>
            <person name="Shao M."/>
        </authorList>
    </citation>
    <scope>NUCLEOTIDE SEQUENCE</scope>
    <source>
        <tissue evidence="11">Fresh leaf tissue</tissue>
    </source>
</reference>
<dbReference type="Pfam" id="PF13640">
    <property type="entry name" value="2OG-FeII_Oxy_3"/>
    <property type="match status" value="1"/>
</dbReference>
<dbReference type="InterPro" id="IPR044862">
    <property type="entry name" value="Pro_4_hyd_alph_FE2OG_OXY"/>
</dbReference>
<evidence type="ECO:0000256" key="2">
    <source>
        <dbReference type="ARBA" id="ARBA00001962"/>
    </source>
</evidence>
<name>A0A8J5SK27_ZIZPA</name>
<keyword evidence="6" id="KW-0223">Dioxygenase</keyword>
<keyword evidence="12" id="KW-1185">Reference proteome</keyword>
<dbReference type="InterPro" id="IPR039575">
    <property type="entry name" value="P3H"/>
</dbReference>
<evidence type="ECO:0000256" key="8">
    <source>
        <dbReference type="ARBA" id="ARBA00023004"/>
    </source>
</evidence>
<evidence type="ECO:0000259" key="10">
    <source>
        <dbReference type="PROSITE" id="PS51471"/>
    </source>
</evidence>
<dbReference type="InterPro" id="IPR005123">
    <property type="entry name" value="Oxoglu/Fe-dep_dioxygenase_dom"/>
</dbReference>
<dbReference type="GO" id="GO:0031418">
    <property type="term" value="F:L-ascorbic acid binding"/>
    <property type="evidence" value="ECO:0007669"/>
    <property type="project" value="InterPro"/>
</dbReference>
<evidence type="ECO:0000256" key="5">
    <source>
        <dbReference type="ARBA" id="ARBA00022737"/>
    </source>
</evidence>
<feature type="compositionally biased region" description="Low complexity" evidence="9">
    <location>
        <begin position="88"/>
        <end position="97"/>
    </location>
</feature>
<evidence type="ECO:0000256" key="6">
    <source>
        <dbReference type="ARBA" id="ARBA00022964"/>
    </source>
</evidence>
<proteinExistence type="predicted"/>
<dbReference type="InterPro" id="IPR006620">
    <property type="entry name" value="Pro_4_hyd_alph"/>
</dbReference>
<comment type="caution">
    <text evidence="11">The sequence shown here is derived from an EMBL/GenBank/DDBJ whole genome shotgun (WGS) entry which is preliminary data.</text>
</comment>
<evidence type="ECO:0000256" key="3">
    <source>
        <dbReference type="ARBA" id="ARBA00012262"/>
    </source>
</evidence>
<dbReference type="PROSITE" id="PS51471">
    <property type="entry name" value="FE2OG_OXY"/>
    <property type="match status" value="1"/>
</dbReference>
<sequence>MKGHGRKIIQLGIPIIEGPPEDDNQRETRVEVVPMLLHDLFDRLSQRKSYLPNQIIVLLTTTMRSLLVLQGKSADVAKLAIPATRSLNGSSNGGSSLVDEKSTDSARPSVGVSRVQTPAMATYNSPPLPPPPLAAAGEGEHPRHHLRGFLSHETCKELEFVHRSCGAAGYRPSVVSTSLPHLAATGCGHLILPFVPVRERLRDAVESAFSCPFDLFVEFTGLISWCKGASIGWHSDDNKPYLKQRAFTAVCYLNDHGKDYKGGILQFQDGEPSCITPVAGDVVIYTADNRNNHCVDEVTEGERLTLTLWFTRDSACDEDPKLLSFLSKTSLSYEPVHKKCCIPLPASDNMYWFSYNQSGFDIRCARVHILGFCFHTSMDEENNFVVSAEDDPIELLGKPLRLGREDGVFDKIFANGLHALQVVQFYYWKAPELAAKRKQSPSGSGSACHPARQSRGTKLALPCNHGLEQIIFGLYKNVDIEFVWNDFELAVSMWEDYSEELQRKLLTFLPYWLSSEAIFVDNSIFPQNQVENFGFVWLCILESFYM</sequence>
<dbReference type="OrthoDB" id="427071at2759"/>
<dbReference type="PANTHER" id="PTHR14049:SF9">
    <property type="entry name" value="PROCOLLAGEN-PROLINE 3-DIOXYGENASE"/>
    <property type="match status" value="1"/>
</dbReference>
<dbReference type="GO" id="GO:0005506">
    <property type="term" value="F:iron ion binding"/>
    <property type="evidence" value="ECO:0007669"/>
    <property type="project" value="InterPro"/>
</dbReference>
<dbReference type="PANTHER" id="PTHR14049">
    <property type="entry name" value="LEPRECAN 1"/>
    <property type="match status" value="1"/>
</dbReference>
<dbReference type="EMBL" id="JAAALK010000283">
    <property type="protein sequence ID" value="KAG8074203.1"/>
    <property type="molecule type" value="Genomic_DNA"/>
</dbReference>
<comment type="cofactor">
    <cofactor evidence="2">
        <name>Fe cation</name>
        <dbReference type="ChEBI" id="CHEBI:24875"/>
    </cofactor>
</comment>
<evidence type="ECO:0000256" key="1">
    <source>
        <dbReference type="ARBA" id="ARBA00001961"/>
    </source>
</evidence>
<feature type="domain" description="Fe2OG dioxygenase" evidence="10">
    <location>
        <begin position="211"/>
        <end position="312"/>
    </location>
</feature>
<gene>
    <name evidence="11" type="ORF">GUJ93_ZPchr0006g46208</name>
</gene>
<keyword evidence="7" id="KW-0560">Oxidoreductase</keyword>
<organism evidence="11 12">
    <name type="scientific">Zizania palustris</name>
    <name type="common">Northern wild rice</name>
    <dbReference type="NCBI Taxonomy" id="103762"/>
    <lineage>
        <taxon>Eukaryota</taxon>
        <taxon>Viridiplantae</taxon>
        <taxon>Streptophyta</taxon>
        <taxon>Embryophyta</taxon>
        <taxon>Tracheophyta</taxon>
        <taxon>Spermatophyta</taxon>
        <taxon>Magnoliopsida</taxon>
        <taxon>Liliopsida</taxon>
        <taxon>Poales</taxon>
        <taxon>Poaceae</taxon>
        <taxon>BOP clade</taxon>
        <taxon>Oryzoideae</taxon>
        <taxon>Oryzeae</taxon>
        <taxon>Zizaniinae</taxon>
        <taxon>Zizania</taxon>
    </lineage>
</organism>
<dbReference type="AlphaFoldDB" id="A0A8J5SK27"/>
<protein>
    <recommendedName>
        <fullName evidence="3">procollagen-proline 3-dioxygenase</fullName>
        <ecNumber evidence="3">1.14.11.7</ecNumber>
    </recommendedName>
</protein>
<evidence type="ECO:0000256" key="9">
    <source>
        <dbReference type="SAM" id="MobiDB-lite"/>
    </source>
</evidence>
<dbReference type="GO" id="GO:0032963">
    <property type="term" value="P:collagen metabolic process"/>
    <property type="evidence" value="ECO:0007669"/>
    <property type="project" value="InterPro"/>
</dbReference>
<evidence type="ECO:0000256" key="4">
    <source>
        <dbReference type="ARBA" id="ARBA00022723"/>
    </source>
</evidence>
<dbReference type="Proteomes" id="UP000729402">
    <property type="component" value="Unassembled WGS sequence"/>
</dbReference>
<evidence type="ECO:0000313" key="11">
    <source>
        <dbReference type="EMBL" id="KAG8074203.1"/>
    </source>
</evidence>
<feature type="region of interest" description="Disordered" evidence="9">
    <location>
        <begin position="88"/>
        <end position="140"/>
    </location>
</feature>
<reference evidence="11" key="1">
    <citation type="journal article" date="2021" name="bioRxiv">
        <title>Whole Genome Assembly and Annotation of Northern Wild Rice, Zizania palustris L., Supports a Whole Genome Duplication in the Zizania Genus.</title>
        <authorList>
            <person name="Haas M."/>
            <person name="Kono T."/>
            <person name="Macchietto M."/>
            <person name="Millas R."/>
            <person name="McGilp L."/>
            <person name="Shao M."/>
            <person name="Duquette J."/>
            <person name="Hirsch C.N."/>
            <person name="Kimball J."/>
        </authorList>
    </citation>
    <scope>NUCLEOTIDE SEQUENCE</scope>
    <source>
        <tissue evidence="11">Fresh leaf tissue</tissue>
    </source>
</reference>
<keyword evidence="4" id="KW-0479">Metal-binding</keyword>